<dbReference type="PROSITE" id="PS00211">
    <property type="entry name" value="ABC_TRANSPORTER_1"/>
    <property type="match status" value="1"/>
</dbReference>
<dbReference type="SMART" id="SM00382">
    <property type="entry name" value="AAA"/>
    <property type="match status" value="1"/>
</dbReference>
<dbReference type="InterPro" id="IPR027417">
    <property type="entry name" value="P-loop_NTPase"/>
</dbReference>
<dbReference type="Pfam" id="PF00005">
    <property type="entry name" value="ABC_tran"/>
    <property type="match status" value="1"/>
</dbReference>
<dbReference type="PROSITE" id="PS50893">
    <property type="entry name" value="ABC_TRANSPORTER_2"/>
    <property type="match status" value="1"/>
</dbReference>
<dbReference type="InterPro" id="IPR003439">
    <property type="entry name" value="ABC_transporter-like_ATP-bd"/>
</dbReference>
<dbReference type="GO" id="GO:0016887">
    <property type="term" value="F:ATP hydrolysis activity"/>
    <property type="evidence" value="ECO:0007669"/>
    <property type="project" value="InterPro"/>
</dbReference>
<protein>
    <submittedName>
        <fullName evidence="7">ABC transporter ATP-binding protein</fullName>
    </submittedName>
</protein>
<dbReference type="GO" id="GO:0005524">
    <property type="term" value="F:ATP binding"/>
    <property type="evidence" value="ECO:0007669"/>
    <property type="project" value="UniProtKB-KW"/>
</dbReference>
<dbReference type="RefSeq" id="WP_112437727.1">
    <property type="nucleotide sequence ID" value="NZ_CP030073.1"/>
</dbReference>
<reference evidence="7 8" key="1">
    <citation type="journal article" date="2019" name="Int. J. Syst. Evol. Microbiol.">
        <title>Streptomyces cadmiisoli sp. nov., a novel actinomycete isolated from cadmium-contaminated soil.</title>
        <authorList>
            <person name="Li K."/>
            <person name="Tang X."/>
            <person name="Zhao J."/>
            <person name="Guo Y."/>
            <person name="Tang Y."/>
            <person name="Gao J."/>
        </authorList>
    </citation>
    <scope>NUCLEOTIDE SEQUENCE [LARGE SCALE GENOMIC DNA]</scope>
    <source>
        <strain evidence="7 8">ZFG47</strain>
    </source>
</reference>
<gene>
    <name evidence="7" type="ORF">DN051_01825</name>
</gene>
<dbReference type="EMBL" id="CP030073">
    <property type="protein sequence ID" value="AWW35556.1"/>
    <property type="molecule type" value="Genomic_DNA"/>
</dbReference>
<dbReference type="InterPro" id="IPR003593">
    <property type="entry name" value="AAA+_ATPase"/>
</dbReference>
<evidence type="ECO:0000256" key="2">
    <source>
        <dbReference type="ARBA" id="ARBA00022448"/>
    </source>
</evidence>
<dbReference type="InterPro" id="IPR017871">
    <property type="entry name" value="ABC_transporter-like_CS"/>
</dbReference>
<evidence type="ECO:0000313" key="7">
    <source>
        <dbReference type="EMBL" id="AWW35556.1"/>
    </source>
</evidence>
<evidence type="ECO:0000313" key="8">
    <source>
        <dbReference type="Proteomes" id="UP000249616"/>
    </source>
</evidence>
<keyword evidence="8" id="KW-1185">Reference proteome</keyword>
<evidence type="ECO:0000256" key="4">
    <source>
        <dbReference type="ARBA" id="ARBA00022840"/>
    </source>
</evidence>
<dbReference type="KEGG" id="scad:DN051_01825"/>
<keyword evidence="2" id="KW-0813">Transport</keyword>
<keyword evidence="5" id="KW-0029">Amino-acid transport</keyword>
<dbReference type="GO" id="GO:0015807">
    <property type="term" value="P:L-amino acid transport"/>
    <property type="evidence" value="ECO:0007669"/>
    <property type="project" value="TreeGrafter"/>
</dbReference>
<dbReference type="Proteomes" id="UP000249616">
    <property type="component" value="Chromosome"/>
</dbReference>
<keyword evidence="3" id="KW-0547">Nucleotide-binding</keyword>
<keyword evidence="4 7" id="KW-0067">ATP-binding</keyword>
<feature type="domain" description="ABC transporter" evidence="6">
    <location>
        <begin position="4"/>
        <end position="240"/>
    </location>
</feature>
<evidence type="ECO:0000256" key="3">
    <source>
        <dbReference type="ARBA" id="ARBA00022741"/>
    </source>
</evidence>
<evidence type="ECO:0000259" key="6">
    <source>
        <dbReference type="PROSITE" id="PS50893"/>
    </source>
</evidence>
<dbReference type="PANTHER" id="PTHR43820">
    <property type="entry name" value="HIGH-AFFINITY BRANCHED-CHAIN AMINO ACID TRANSPORT ATP-BINDING PROTEIN LIVF"/>
    <property type="match status" value="1"/>
</dbReference>
<proteinExistence type="inferred from homology"/>
<sequence>MASLEITGIEVAYGAVEAVRGVDLSIRTGECVTVLGSNGAGKSSLLRAIGGLQKPRSGSIRIDDTDVTGKSATRMCRLGVALVPEGRRIIGSLTVVENLLLAGRGSKRTSRKECAANLQRMYEHFPRLAERRTQLGGSLSGGEQQMLAIARALMTRPDFLLLDEPSMGLAPVMVDRVYEMFDSAQGVFDGIGVLLVEQSATHALKFADTAHVMAQGSFAYSGTCHALKASPDTLTRAYLGDQDITTNRSVSAAVGRTEGE</sequence>
<dbReference type="InterPro" id="IPR052156">
    <property type="entry name" value="BCAA_Transport_ATP-bd_LivF"/>
</dbReference>
<dbReference type="PANTHER" id="PTHR43820:SF4">
    <property type="entry name" value="HIGH-AFFINITY BRANCHED-CHAIN AMINO ACID TRANSPORT ATP-BINDING PROTEIN LIVF"/>
    <property type="match status" value="1"/>
</dbReference>
<dbReference type="GO" id="GO:0015658">
    <property type="term" value="F:branched-chain amino acid transmembrane transporter activity"/>
    <property type="evidence" value="ECO:0007669"/>
    <property type="project" value="TreeGrafter"/>
</dbReference>
<dbReference type="Gene3D" id="3.40.50.300">
    <property type="entry name" value="P-loop containing nucleotide triphosphate hydrolases"/>
    <property type="match status" value="1"/>
</dbReference>
<name>A0A2Z4ISP3_9ACTN</name>
<dbReference type="SUPFAM" id="SSF52540">
    <property type="entry name" value="P-loop containing nucleoside triphosphate hydrolases"/>
    <property type="match status" value="1"/>
</dbReference>
<comment type="similarity">
    <text evidence="1">Belongs to the ABC transporter superfamily.</text>
</comment>
<accession>A0A2Z4ISP3</accession>
<evidence type="ECO:0000256" key="5">
    <source>
        <dbReference type="ARBA" id="ARBA00022970"/>
    </source>
</evidence>
<evidence type="ECO:0000256" key="1">
    <source>
        <dbReference type="ARBA" id="ARBA00005417"/>
    </source>
</evidence>
<organism evidence="7 8">
    <name type="scientific">Streptomyces cadmiisoli</name>
    <dbReference type="NCBI Taxonomy" id="2184053"/>
    <lineage>
        <taxon>Bacteria</taxon>
        <taxon>Bacillati</taxon>
        <taxon>Actinomycetota</taxon>
        <taxon>Actinomycetes</taxon>
        <taxon>Kitasatosporales</taxon>
        <taxon>Streptomycetaceae</taxon>
        <taxon>Streptomyces</taxon>
        <taxon>Streptomyces aurantiacus group</taxon>
    </lineage>
</organism>
<dbReference type="CDD" id="cd03224">
    <property type="entry name" value="ABC_TM1139_LivF_branched"/>
    <property type="match status" value="1"/>
</dbReference>
<dbReference type="AlphaFoldDB" id="A0A2Z4ISP3"/>